<dbReference type="RefSeq" id="XP_066923436.1">
    <property type="nucleotide sequence ID" value="XM_067067335.1"/>
</dbReference>
<dbReference type="PROSITE" id="PS51347">
    <property type="entry name" value="PHOSPHOTRIESTERASE_2"/>
    <property type="match status" value="1"/>
</dbReference>
<feature type="binding site" evidence="3">
    <location>
        <position position="165"/>
    </location>
    <ligand>
        <name>a divalent metal cation</name>
        <dbReference type="ChEBI" id="CHEBI:60240"/>
        <label>2</label>
    </ligand>
</feature>
<dbReference type="EnsemblMetazoa" id="CLYHEMT003050.1">
    <property type="protein sequence ID" value="CLYHEMP003050.1"/>
    <property type="gene ID" value="CLYHEMG003050"/>
</dbReference>
<dbReference type="InterPro" id="IPR032466">
    <property type="entry name" value="Metal_Hydrolase"/>
</dbReference>
<dbReference type="InterPro" id="IPR001559">
    <property type="entry name" value="Phosphotriesterase"/>
</dbReference>
<protein>
    <recommendedName>
        <fullName evidence="7">Parathion hydrolase-related protein</fullName>
    </recommendedName>
</protein>
<evidence type="ECO:0000256" key="1">
    <source>
        <dbReference type="ARBA" id="ARBA00022723"/>
    </source>
</evidence>
<keyword evidence="2" id="KW-0378">Hydrolase</keyword>
<keyword evidence="6" id="KW-1185">Reference proteome</keyword>
<name>A0A7M5UR00_9CNID</name>
<evidence type="ECO:0000256" key="3">
    <source>
        <dbReference type="PIRSR" id="PIRSR601559-52"/>
    </source>
</evidence>
<dbReference type="AlphaFoldDB" id="A0A7M5UR00"/>
<feature type="binding site" evidence="3">
    <location>
        <position position="295"/>
    </location>
    <ligand>
        <name>a divalent metal cation</name>
        <dbReference type="ChEBI" id="CHEBI:60240"/>
        <label>1</label>
    </ligand>
</feature>
<evidence type="ECO:0000256" key="2">
    <source>
        <dbReference type="ARBA" id="ARBA00022801"/>
    </source>
</evidence>
<comment type="caution">
    <text evidence="4">Lacks conserved residue(s) required for the propagation of feature annotation.</text>
</comment>
<comment type="similarity">
    <text evidence="4">Belongs to the metallo-dependent hydrolases superfamily. Phosphotriesterase family.</text>
</comment>
<dbReference type="Gene3D" id="3.20.20.140">
    <property type="entry name" value="Metal-dependent hydrolases"/>
    <property type="match status" value="1"/>
</dbReference>
<dbReference type="PROSITE" id="PS01322">
    <property type="entry name" value="PHOSPHOTRIESTERASE_1"/>
    <property type="match status" value="1"/>
</dbReference>
<evidence type="ECO:0000313" key="6">
    <source>
        <dbReference type="Proteomes" id="UP000594262"/>
    </source>
</evidence>
<dbReference type="GO" id="GO:0008270">
    <property type="term" value="F:zinc ion binding"/>
    <property type="evidence" value="ECO:0007669"/>
    <property type="project" value="InterPro"/>
</dbReference>
<feature type="binding site" evidence="3">
    <location>
        <position position="165"/>
    </location>
    <ligand>
        <name>a divalent metal cation</name>
        <dbReference type="ChEBI" id="CHEBI:60240"/>
        <label>1</label>
    </ligand>
</feature>
<keyword evidence="1 3" id="KW-0479">Metal-binding</keyword>
<dbReference type="InterPro" id="IPR017947">
    <property type="entry name" value="AryldialkylPase_Zn-BS"/>
</dbReference>
<dbReference type="OrthoDB" id="9998343at2759"/>
<accession>A0A7M5UR00</accession>
<organism evidence="5 6">
    <name type="scientific">Clytia hemisphaerica</name>
    <dbReference type="NCBI Taxonomy" id="252671"/>
    <lineage>
        <taxon>Eukaryota</taxon>
        <taxon>Metazoa</taxon>
        <taxon>Cnidaria</taxon>
        <taxon>Hydrozoa</taxon>
        <taxon>Hydroidolina</taxon>
        <taxon>Leptothecata</taxon>
        <taxon>Obeliida</taxon>
        <taxon>Clytiidae</taxon>
        <taxon>Clytia</taxon>
    </lineage>
</organism>
<comment type="cofactor">
    <cofactor evidence="3">
        <name>a divalent metal cation</name>
        <dbReference type="ChEBI" id="CHEBI:60240"/>
    </cofactor>
    <text evidence="3">Binds 2 divalent metal cations per subunit.</text>
</comment>
<dbReference type="Pfam" id="PF02126">
    <property type="entry name" value="PTE"/>
    <property type="match status" value="1"/>
</dbReference>
<feature type="binding site" evidence="3">
    <location>
        <position position="226"/>
    </location>
    <ligand>
        <name>a divalent metal cation</name>
        <dbReference type="ChEBI" id="CHEBI:60240"/>
        <label>2</label>
    </ligand>
</feature>
<dbReference type="GO" id="GO:0016788">
    <property type="term" value="F:hydrolase activity, acting on ester bonds"/>
    <property type="evidence" value="ECO:0007669"/>
    <property type="project" value="InterPro"/>
</dbReference>
<evidence type="ECO:0000256" key="4">
    <source>
        <dbReference type="PROSITE-ProRule" id="PRU00679"/>
    </source>
</evidence>
<dbReference type="SUPFAM" id="SSF51556">
    <property type="entry name" value="Metallo-dependent hydrolases"/>
    <property type="match status" value="1"/>
</dbReference>
<feature type="binding site" evidence="3">
    <location>
        <position position="23"/>
    </location>
    <ligand>
        <name>a divalent metal cation</name>
        <dbReference type="ChEBI" id="CHEBI:60240"/>
        <label>1</label>
    </ligand>
</feature>
<dbReference type="PANTHER" id="PTHR10819">
    <property type="entry name" value="PHOSPHOTRIESTERASE-RELATED"/>
    <property type="match status" value="1"/>
</dbReference>
<evidence type="ECO:0000313" key="5">
    <source>
        <dbReference type="EnsemblMetazoa" id="CLYHEMP003050.1"/>
    </source>
</evidence>
<feature type="binding site" evidence="3">
    <location>
        <position position="21"/>
    </location>
    <ligand>
        <name>a divalent metal cation</name>
        <dbReference type="ChEBI" id="CHEBI:60240"/>
        <label>1</label>
    </ligand>
</feature>
<feature type="binding site" evidence="3">
    <location>
        <position position="197"/>
    </location>
    <ligand>
        <name>a divalent metal cation</name>
        <dbReference type="ChEBI" id="CHEBI:60240"/>
        <label>2</label>
    </ligand>
</feature>
<evidence type="ECO:0008006" key="7">
    <source>
        <dbReference type="Google" id="ProtNLM"/>
    </source>
</evidence>
<dbReference type="PANTHER" id="PTHR10819:SF3">
    <property type="entry name" value="PHOSPHOTRIESTERASE-RELATED PROTEIN"/>
    <property type="match status" value="1"/>
</dbReference>
<sequence>MSIETVLGPIEPKKLGKTLTHEHIRLSYTCCFAKPPMEHHMKRINENFIKLENLGFVRQYPYSHIYNLAFRDETLEDMIAEVKLFKEMGGDSIVEVTTEGIEPDYEFLREVSKGTGVNIICCTGYYLGHTLSDEVKNASVDDLVKNMVQDLKVGRNGIKAGVIGEVGLQYPMAVVERKSLIASGKAQAEMKCPLIIHPGRAAEAPYEIIDVLREAGADISKTVISHLDRTLRSCESLLKFAAYSDCYLEFDLFGIEVSHYQFGDEIDFPSDAQRVEWIKALVDGGYGDRVVIAHDIHTRHRLSRYGGHGYGHILENVVPKMLARGIAQDAIDKMLIENPKRWLTW</sequence>
<dbReference type="GeneID" id="136810733"/>
<dbReference type="Proteomes" id="UP000594262">
    <property type="component" value="Unplaced"/>
</dbReference>
<proteinExistence type="inferred from homology"/>
<reference evidence="5" key="1">
    <citation type="submission" date="2021-01" db="UniProtKB">
        <authorList>
            <consortium name="EnsemblMetazoa"/>
        </authorList>
    </citation>
    <scope>IDENTIFICATION</scope>
</reference>